<name>A0ABP8BFY1_9SPHI</name>
<dbReference type="EMBL" id="BAABBY010000006">
    <property type="protein sequence ID" value="GAA4205400.1"/>
    <property type="molecule type" value="Genomic_DNA"/>
</dbReference>
<comment type="caution">
    <text evidence="1">The sequence shown here is derived from an EMBL/GenBank/DDBJ whole genome shotgun (WGS) entry which is preliminary data.</text>
</comment>
<accession>A0ABP8BFY1</accession>
<keyword evidence="2" id="KW-1185">Reference proteome</keyword>
<organism evidence="1 2">
    <name type="scientific">Pedobacter jeongneungensis</name>
    <dbReference type="NCBI Taxonomy" id="947309"/>
    <lineage>
        <taxon>Bacteria</taxon>
        <taxon>Pseudomonadati</taxon>
        <taxon>Bacteroidota</taxon>
        <taxon>Sphingobacteriia</taxon>
        <taxon>Sphingobacteriales</taxon>
        <taxon>Sphingobacteriaceae</taxon>
        <taxon>Pedobacter</taxon>
    </lineage>
</organism>
<protein>
    <recommendedName>
        <fullName evidence="3">Lipocalin-like domain-containing protein</fullName>
    </recommendedName>
</protein>
<evidence type="ECO:0000313" key="1">
    <source>
        <dbReference type="EMBL" id="GAA4205400.1"/>
    </source>
</evidence>
<gene>
    <name evidence="1" type="ORF">GCM10022289_24740</name>
</gene>
<proteinExistence type="predicted"/>
<sequence>MSAGIHTYAQNKSALDQRLVGKWKVISKIETDKTDGKITESDKELYKANEKTYEFTKKNTVIITQGFGKHKEELPAVSDGSKLFIGKPNKNKTPYLVNLQQNKLTLLKTETKTKKGRTIVETEEVLLQR</sequence>
<reference evidence="2" key="1">
    <citation type="journal article" date="2019" name="Int. J. Syst. Evol. Microbiol.">
        <title>The Global Catalogue of Microorganisms (GCM) 10K type strain sequencing project: providing services to taxonomists for standard genome sequencing and annotation.</title>
        <authorList>
            <consortium name="The Broad Institute Genomics Platform"/>
            <consortium name="The Broad Institute Genome Sequencing Center for Infectious Disease"/>
            <person name="Wu L."/>
            <person name="Ma J."/>
        </authorList>
    </citation>
    <scope>NUCLEOTIDE SEQUENCE [LARGE SCALE GENOMIC DNA]</scope>
    <source>
        <strain evidence="2">JCM 17626</strain>
    </source>
</reference>
<evidence type="ECO:0008006" key="3">
    <source>
        <dbReference type="Google" id="ProtNLM"/>
    </source>
</evidence>
<evidence type="ECO:0000313" key="2">
    <source>
        <dbReference type="Proteomes" id="UP001501772"/>
    </source>
</evidence>
<dbReference type="Proteomes" id="UP001501772">
    <property type="component" value="Unassembled WGS sequence"/>
</dbReference>